<reference evidence="2" key="1">
    <citation type="journal article" date="2014" name="Int. J. Syst. Evol. Microbiol.">
        <title>Complete genome sequence of Corynebacterium casei LMG S-19264T (=DSM 44701T), isolated from a smear-ripened cheese.</title>
        <authorList>
            <consortium name="US DOE Joint Genome Institute (JGI-PGF)"/>
            <person name="Walter F."/>
            <person name="Albersmeier A."/>
            <person name="Kalinowski J."/>
            <person name="Ruckert C."/>
        </authorList>
    </citation>
    <scope>NUCLEOTIDE SEQUENCE</scope>
    <source>
        <strain evidence="2">VKM Ac-2007</strain>
    </source>
</reference>
<dbReference type="EMBL" id="BSEV01000002">
    <property type="protein sequence ID" value="GLK08063.1"/>
    <property type="molecule type" value="Genomic_DNA"/>
</dbReference>
<feature type="compositionally biased region" description="Basic and acidic residues" evidence="1">
    <location>
        <begin position="56"/>
        <end position="72"/>
    </location>
</feature>
<reference evidence="2" key="2">
    <citation type="submission" date="2023-01" db="EMBL/GenBank/DDBJ databases">
        <authorList>
            <person name="Sun Q."/>
            <person name="Evtushenko L."/>
        </authorList>
    </citation>
    <scope>NUCLEOTIDE SEQUENCE</scope>
    <source>
        <strain evidence="2">VKM Ac-2007</strain>
    </source>
</reference>
<keyword evidence="3" id="KW-1185">Reference proteome</keyword>
<evidence type="ECO:0000313" key="2">
    <source>
        <dbReference type="EMBL" id="GLK08063.1"/>
    </source>
</evidence>
<evidence type="ECO:0000256" key="1">
    <source>
        <dbReference type="SAM" id="MobiDB-lite"/>
    </source>
</evidence>
<proteinExistence type="predicted"/>
<organism evidence="2 3">
    <name type="scientific">Streptosporangium carneum</name>
    <dbReference type="NCBI Taxonomy" id="47481"/>
    <lineage>
        <taxon>Bacteria</taxon>
        <taxon>Bacillati</taxon>
        <taxon>Actinomycetota</taxon>
        <taxon>Actinomycetes</taxon>
        <taxon>Streptosporangiales</taxon>
        <taxon>Streptosporangiaceae</taxon>
        <taxon>Streptosporangium</taxon>
    </lineage>
</organism>
<dbReference type="AlphaFoldDB" id="A0A9W6HYS6"/>
<dbReference type="Proteomes" id="UP001143474">
    <property type="component" value="Unassembled WGS sequence"/>
</dbReference>
<gene>
    <name evidence="2" type="ORF">GCM10017600_14680</name>
</gene>
<evidence type="ECO:0000313" key="3">
    <source>
        <dbReference type="Proteomes" id="UP001143474"/>
    </source>
</evidence>
<sequence>MLEVVVDLVPVIAAEHHVEFPGGSVFEEIVELGVDVGLHGGSILGCRDGYTGRTGDYGHPRREPGRDPHVRW</sequence>
<protein>
    <submittedName>
        <fullName evidence="2">Uncharacterized protein</fullName>
    </submittedName>
</protein>
<name>A0A9W6HYS6_9ACTN</name>
<accession>A0A9W6HYS6</accession>
<comment type="caution">
    <text evidence="2">The sequence shown here is derived from an EMBL/GenBank/DDBJ whole genome shotgun (WGS) entry which is preliminary data.</text>
</comment>
<feature type="region of interest" description="Disordered" evidence="1">
    <location>
        <begin position="53"/>
        <end position="72"/>
    </location>
</feature>